<feature type="compositionally biased region" description="Gly residues" evidence="3">
    <location>
        <begin position="811"/>
        <end position="825"/>
    </location>
</feature>
<feature type="region of interest" description="Disordered" evidence="3">
    <location>
        <begin position="664"/>
        <end position="697"/>
    </location>
</feature>
<comment type="caution">
    <text evidence="5">The sequence shown here is derived from an EMBL/GenBank/DDBJ whole genome shotgun (WGS) entry which is preliminary data.</text>
</comment>
<evidence type="ECO:0000256" key="3">
    <source>
        <dbReference type="SAM" id="MobiDB-lite"/>
    </source>
</evidence>
<dbReference type="PANTHER" id="PTHR12045:SF3">
    <property type="entry name" value="INACTIVE ALLANTOICASE-RELATED"/>
    <property type="match status" value="1"/>
</dbReference>
<feature type="coiled-coil region" evidence="2">
    <location>
        <begin position="548"/>
        <end position="596"/>
    </location>
</feature>
<feature type="compositionally biased region" description="Gly residues" evidence="3">
    <location>
        <begin position="911"/>
        <end position="926"/>
    </location>
</feature>
<dbReference type="Proteomes" id="UP001189429">
    <property type="component" value="Unassembled WGS sequence"/>
</dbReference>
<evidence type="ECO:0000256" key="2">
    <source>
        <dbReference type="SAM" id="Coils"/>
    </source>
</evidence>
<proteinExistence type="inferred from homology"/>
<organism evidence="5 6">
    <name type="scientific">Prorocentrum cordatum</name>
    <dbReference type="NCBI Taxonomy" id="2364126"/>
    <lineage>
        <taxon>Eukaryota</taxon>
        <taxon>Sar</taxon>
        <taxon>Alveolata</taxon>
        <taxon>Dinophyceae</taxon>
        <taxon>Prorocentrales</taxon>
        <taxon>Prorocentraceae</taxon>
        <taxon>Prorocentrum</taxon>
    </lineage>
</organism>
<protein>
    <recommendedName>
        <fullName evidence="4">Allantoicase domain-containing protein</fullName>
    </recommendedName>
</protein>
<reference evidence="5" key="1">
    <citation type="submission" date="2023-10" db="EMBL/GenBank/DDBJ databases">
        <authorList>
            <person name="Chen Y."/>
            <person name="Shah S."/>
            <person name="Dougan E. K."/>
            <person name="Thang M."/>
            <person name="Chan C."/>
        </authorList>
    </citation>
    <scope>NUCLEOTIDE SEQUENCE [LARGE SCALE GENOMIC DNA]</scope>
</reference>
<feature type="region of interest" description="Disordered" evidence="3">
    <location>
        <begin position="796"/>
        <end position="834"/>
    </location>
</feature>
<feature type="domain" description="Allantoicase" evidence="4">
    <location>
        <begin position="1"/>
        <end position="155"/>
    </location>
</feature>
<feature type="compositionally biased region" description="Basic and acidic residues" evidence="3">
    <location>
        <begin position="796"/>
        <end position="807"/>
    </location>
</feature>
<evidence type="ECO:0000256" key="1">
    <source>
        <dbReference type="ARBA" id="ARBA00009242"/>
    </source>
</evidence>
<dbReference type="InterPro" id="IPR008979">
    <property type="entry name" value="Galactose-bd-like_sf"/>
</dbReference>
<gene>
    <name evidence="5" type="ORF">PCOR1329_LOCUS23440</name>
</gene>
<comment type="similarity">
    <text evidence="1">Belongs to the allantoicase family.</text>
</comment>
<dbReference type="Pfam" id="PF03561">
    <property type="entry name" value="Allantoicase"/>
    <property type="match status" value="2"/>
</dbReference>
<feature type="domain" description="Allantoicase" evidence="4">
    <location>
        <begin position="176"/>
        <end position="354"/>
    </location>
</feature>
<feature type="region of interest" description="Disordered" evidence="3">
    <location>
        <begin position="881"/>
        <end position="932"/>
    </location>
</feature>
<keyword evidence="6" id="KW-1185">Reference proteome</keyword>
<dbReference type="PANTHER" id="PTHR12045">
    <property type="entry name" value="ALLANTOICASE"/>
    <property type="match status" value="1"/>
</dbReference>
<feature type="region of interest" description="Disordered" evidence="3">
    <location>
        <begin position="512"/>
        <end position="532"/>
    </location>
</feature>
<evidence type="ECO:0000313" key="6">
    <source>
        <dbReference type="Proteomes" id="UP001189429"/>
    </source>
</evidence>
<feature type="coiled-coil region" evidence="2">
    <location>
        <begin position="484"/>
        <end position="511"/>
    </location>
</feature>
<dbReference type="InterPro" id="IPR005164">
    <property type="entry name" value="Allantoicase"/>
</dbReference>
<dbReference type="EMBL" id="CAUYUJ010007936">
    <property type="protein sequence ID" value="CAK0822395.1"/>
    <property type="molecule type" value="Genomic_DNA"/>
</dbReference>
<accession>A0ABN9RSW5</accession>
<dbReference type="Gene3D" id="2.60.120.260">
    <property type="entry name" value="Galactose-binding domain-like"/>
    <property type="match status" value="2"/>
</dbReference>
<keyword evidence="2" id="KW-0175">Coiled coil</keyword>
<name>A0ABN9RSW5_9DINO</name>
<dbReference type="SUPFAM" id="SSF49785">
    <property type="entry name" value="Galactose-binding domain-like"/>
    <property type="match status" value="2"/>
</dbReference>
<evidence type="ECO:0000313" key="5">
    <source>
        <dbReference type="EMBL" id="CAK0822395.1"/>
    </source>
</evidence>
<evidence type="ECO:0000259" key="4">
    <source>
        <dbReference type="Pfam" id="PF03561"/>
    </source>
</evidence>
<sequence>MDGWESRRRRLAGHDWCVIKLAYPGRILGVEVDTAWFTGNHAVVSLLLQISLLAAEVAAGDDSWMPGATERAAAGGGQRGSCKTPAEIEAADASVARAATWHSLLPVTPLRPGYPGSSVHHFTAGADLALERATHLRLNYFPDGGVARLRVYGRVKPALATGPGAPSADLAALENGGRGLGESNAHYGRASNMLQPGRGIDMGDGWETARHPDRPAVLVVDPATGLSNATASDWAVVRLGAACARVEQLVVDTNHFKGNCPESVEVHACSAPAAQVSEVCCEPSASPVTWRVLLPRTRVDASREHLFFPTGASDDELAAAANRSDDPQAVCERGLSDIGPVTHLRLTIFPDGGAECDALGLNRLVQFEGPGRPSPLVLVLLPAASASCACIHLATQTGPDPPCLPPVLVRLLSPPRRSQANSRAWARQSGGSVGIRAGILRAELRLGSHRDAAAVEGPSQHLPQRPSAESMAIKEAFRAAVSDAKLAQAQAAAAARDVENLRAALRKAEAAASKGMAGGDVRSQPRSVPSTGHASLATLETHGTSSELAALSAQRAKLKQQELALMAELQDVERQNRRLAAELERRELRAEAAEAAAGANPAGAAASGSLPGLALPSPGAATAPSAMPASARAPREPRLLRAPGLFWPELGLPVGDTYGVRARTEESSEEGAGALVSGPPGGNRDWPATRSGPPGVRVEMPGPARVVKAATAPEVVAGPGIRLILQQQVNQMTGGPAIQAGLAPETVMRRAAAAAAKGASRKHDQTVNVVAKLRQQLQNAGEKERLATTTLAEAESAKETAMKESHAVSEGAGGIAGGGTGGGSAGQQQPEDTLDCIPLDEGCLSTIDEKVELEENVRTEVEKVHNELVKVDQLLAPQKRLDKARRVATDGAAGARPPSEPKRSESARLGAAGGHMSGTGVGGGSGKVDRAA</sequence>
<dbReference type="InterPro" id="IPR015908">
    <property type="entry name" value="Allantoicase_dom"/>
</dbReference>